<keyword evidence="11" id="KW-1185">Reference proteome</keyword>
<evidence type="ECO:0000256" key="5">
    <source>
        <dbReference type="ARBA" id="ARBA00022679"/>
    </source>
</evidence>
<dbReference type="EMBL" id="CP001825">
    <property type="protein sequence ID" value="ACZ41423.1"/>
    <property type="molecule type" value="Genomic_DNA"/>
</dbReference>
<sequence>MCGIFGYVGKDRDVAGLVLDGLKRLEYRGYDSWGVAVVTDEGINLTKQVGKIGDAQVNMPDSFLGFGHTRWATHGGVTDYNAHPHLDCTGRIAVIHNGIIENFSELRNKLLSQGHKLRSETDTEVVAHLLEEETKGLGSDPAGFADALRRVFMQLEGMNAVMALDSSSGVMVAAKNGSPLVLGYGEDGYYISSDASALLPHTRKVAFIADGQMLLITREGVSARDIQTGDPASLEVSQLEWSLEQAELGDYPHYLIKEIHEQPSILRSIAMTQGENATTLAEMMRASYGTFFIGCGTAANAALTGQYLFSRIARFHVNFAVGSEFGYLEHFLTPQSLVIALSQSGETIDVIEPLIKAKKEKGVQVAALVNVLGSTLYRMADFSVLLGAGPEKCVLATKSYTAKLAVLLMTAYALDGRLDEGKELVLRAADGVEELLRDGIRDKVEALAERIYDREHIFLIGRGLSYSSALEAALKIKEVTYIHAEGFAGGELKHGVIALIEQGTPCIVFAPSDETQAAILSGAQELKARGGFIIGISPKCSDVFDYWIPVADVGDASPIVNAVPAQLLAYCLSIKRGTDPDKPRNLAKSVTVK</sequence>
<organism evidence="10 11">
    <name type="scientific">Thermobaculum terrenum (strain ATCC BAA-798 / CCMEE 7001 / YNP1)</name>
    <dbReference type="NCBI Taxonomy" id="525904"/>
    <lineage>
        <taxon>Bacteria</taxon>
        <taxon>Bacillati</taxon>
        <taxon>Chloroflexota</taxon>
        <taxon>Chloroflexia</taxon>
        <taxon>Candidatus Thermobaculales</taxon>
        <taxon>Candidatus Thermobaculaceae</taxon>
        <taxon>Thermobaculum</taxon>
    </lineage>
</organism>
<dbReference type="InterPro" id="IPR046348">
    <property type="entry name" value="SIS_dom_sf"/>
</dbReference>
<dbReference type="InterPro" id="IPR035490">
    <property type="entry name" value="GlmS/FrlB_SIS"/>
</dbReference>
<keyword evidence="6" id="KW-0677">Repeat</keyword>
<keyword evidence="5 10" id="KW-0808">Transferase</keyword>
<dbReference type="eggNOG" id="COG0449">
    <property type="taxonomic scope" value="Bacteria"/>
</dbReference>
<dbReference type="NCBIfam" id="NF001484">
    <property type="entry name" value="PRK00331.1"/>
    <property type="match status" value="1"/>
</dbReference>
<dbReference type="OrthoDB" id="9761808at2"/>
<dbReference type="CDD" id="cd00714">
    <property type="entry name" value="GFAT"/>
    <property type="match status" value="1"/>
</dbReference>
<evidence type="ECO:0000256" key="7">
    <source>
        <dbReference type="ARBA" id="ARBA00022962"/>
    </source>
</evidence>
<dbReference type="STRING" id="525904.Tter_0502"/>
<dbReference type="Proteomes" id="UP000000323">
    <property type="component" value="Chromosome 1"/>
</dbReference>
<evidence type="ECO:0000259" key="8">
    <source>
        <dbReference type="PROSITE" id="PS51278"/>
    </source>
</evidence>
<dbReference type="HOGENOM" id="CLU_012520_7_0_0"/>
<evidence type="ECO:0000256" key="3">
    <source>
        <dbReference type="ARBA" id="ARBA00016090"/>
    </source>
</evidence>
<dbReference type="GO" id="GO:0006487">
    <property type="term" value="P:protein N-linked glycosylation"/>
    <property type="evidence" value="ECO:0007669"/>
    <property type="project" value="TreeGrafter"/>
</dbReference>
<name>D1CER7_THET1</name>
<evidence type="ECO:0000259" key="9">
    <source>
        <dbReference type="PROSITE" id="PS51464"/>
    </source>
</evidence>
<evidence type="ECO:0000313" key="11">
    <source>
        <dbReference type="Proteomes" id="UP000000323"/>
    </source>
</evidence>
<evidence type="ECO:0000256" key="1">
    <source>
        <dbReference type="ARBA" id="ARBA00001031"/>
    </source>
</evidence>
<proteinExistence type="predicted"/>
<dbReference type="GO" id="GO:0097367">
    <property type="term" value="F:carbohydrate derivative binding"/>
    <property type="evidence" value="ECO:0007669"/>
    <property type="project" value="InterPro"/>
</dbReference>
<dbReference type="RefSeq" id="WP_012874458.1">
    <property type="nucleotide sequence ID" value="NC_013525.1"/>
</dbReference>
<dbReference type="Pfam" id="PF13522">
    <property type="entry name" value="GATase_6"/>
    <property type="match status" value="1"/>
</dbReference>
<accession>D1CER7</accession>
<keyword evidence="7" id="KW-0315">Glutamine amidotransferase</keyword>
<dbReference type="InterPro" id="IPR017932">
    <property type="entry name" value="GATase_2_dom"/>
</dbReference>
<dbReference type="PANTHER" id="PTHR10937">
    <property type="entry name" value="GLUCOSAMINE--FRUCTOSE-6-PHOSPHATE AMINOTRANSFERASE, ISOMERIZING"/>
    <property type="match status" value="1"/>
</dbReference>
<dbReference type="KEGG" id="ttr:Tter_0502"/>
<dbReference type="InterPro" id="IPR047084">
    <property type="entry name" value="GFAT_N"/>
</dbReference>
<dbReference type="PROSITE" id="PS51464">
    <property type="entry name" value="SIS"/>
    <property type="match status" value="2"/>
</dbReference>
<dbReference type="GO" id="GO:0006047">
    <property type="term" value="P:UDP-N-acetylglucosamine metabolic process"/>
    <property type="evidence" value="ECO:0007669"/>
    <property type="project" value="TreeGrafter"/>
</dbReference>
<dbReference type="CDD" id="cd05008">
    <property type="entry name" value="SIS_GlmS_GlmD_1"/>
    <property type="match status" value="1"/>
</dbReference>
<reference evidence="11" key="1">
    <citation type="journal article" date="2010" name="Stand. Genomic Sci.">
        <title>Complete genome sequence of 'Thermobaculum terrenum' type strain (YNP1).</title>
        <authorList>
            <person name="Kiss H."/>
            <person name="Cleland D."/>
            <person name="Lapidus A."/>
            <person name="Lucas S."/>
            <person name="Glavina Del Rio T."/>
            <person name="Nolan M."/>
            <person name="Tice H."/>
            <person name="Han C."/>
            <person name="Goodwin L."/>
            <person name="Pitluck S."/>
            <person name="Liolios K."/>
            <person name="Ivanova N."/>
            <person name="Mavromatis K."/>
            <person name="Ovchinnikova G."/>
            <person name="Pati A."/>
            <person name="Chen A."/>
            <person name="Palaniappan K."/>
            <person name="Land M."/>
            <person name="Hauser L."/>
            <person name="Chang Y."/>
            <person name="Jeffries C."/>
            <person name="Lu M."/>
            <person name="Brettin T."/>
            <person name="Detter J."/>
            <person name="Goker M."/>
            <person name="Tindall B."/>
            <person name="Beck B."/>
            <person name="McDermott T."/>
            <person name="Woyke T."/>
            <person name="Bristow J."/>
            <person name="Eisen J."/>
            <person name="Markowitz V."/>
            <person name="Hugenholtz P."/>
            <person name="Kyrpides N."/>
            <person name="Klenk H."/>
            <person name="Cheng J."/>
        </authorList>
    </citation>
    <scope>NUCLEOTIDE SEQUENCE [LARGE SCALE GENOMIC DNA]</scope>
    <source>
        <strain evidence="11">ATCC BAA-798 / YNP1</strain>
    </source>
</reference>
<dbReference type="Gene3D" id="3.60.20.10">
    <property type="entry name" value="Glutamine Phosphoribosylpyrophosphate, subunit 1, domain 1"/>
    <property type="match status" value="1"/>
</dbReference>
<dbReference type="GO" id="GO:0006002">
    <property type="term" value="P:fructose 6-phosphate metabolic process"/>
    <property type="evidence" value="ECO:0007669"/>
    <property type="project" value="TreeGrafter"/>
</dbReference>
<gene>
    <name evidence="10" type="ordered locus">Tter_0502</name>
</gene>
<dbReference type="InterPro" id="IPR001347">
    <property type="entry name" value="SIS_dom"/>
</dbReference>
<comment type="catalytic activity">
    <reaction evidence="1">
        <text>D-fructose 6-phosphate + L-glutamine = D-glucosamine 6-phosphate + L-glutamate</text>
        <dbReference type="Rhea" id="RHEA:13237"/>
        <dbReference type="ChEBI" id="CHEBI:29985"/>
        <dbReference type="ChEBI" id="CHEBI:58359"/>
        <dbReference type="ChEBI" id="CHEBI:58725"/>
        <dbReference type="ChEBI" id="CHEBI:61527"/>
        <dbReference type="EC" id="2.6.1.16"/>
    </reaction>
</comment>
<dbReference type="InterPro" id="IPR029055">
    <property type="entry name" value="Ntn_hydrolases_N"/>
</dbReference>
<evidence type="ECO:0000313" key="10">
    <source>
        <dbReference type="EMBL" id="ACZ41423.1"/>
    </source>
</evidence>
<dbReference type="AlphaFoldDB" id="D1CER7"/>
<feature type="domain" description="SIS" evidence="9">
    <location>
        <begin position="280"/>
        <end position="424"/>
    </location>
</feature>
<dbReference type="PROSITE" id="PS51278">
    <property type="entry name" value="GATASE_TYPE_2"/>
    <property type="match status" value="1"/>
</dbReference>
<dbReference type="InterPro" id="IPR035466">
    <property type="entry name" value="GlmS/AgaS_SIS"/>
</dbReference>
<evidence type="ECO:0000256" key="4">
    <source>
        <dbReference type="ARBA" id="ARBA00022576"/>
    </source>
</evidence>
<dbReference type="PANTHER" id="PTHR10937:SF0">
    <property type="entry name" value="GLUTAMINE--FRUCTOSE-6-PHOSPHATE TRANSAMINASE (ISOMERIZING)"/>
    <property type="match status" value="1"/>
</dbReference>
<dbReference type="FunFam" id="3.60.20.10:FF:000006">
    <property type="entry name" value="Glutamine--fructose-6-phosphate aminotransferase [isomerizing]"/>
    <property type="match status" value="1"/>
</dbReference>
<dbReference type="InterPro" id="IPR005855">
    <property type="entry name" value="GFAT"/>
</dbReference>
<dbReference type="GO" id="GO:0004360">
    <property type="term" value="F:glutamine-fructose-6-phosphate transaminase (isomerizing) activity"/>
    <property type="evidence" value="ECO:0007669"/>
    <property type="project" value="UniProtKB-EC"/>
</dbReference>
<dbReference type="NCBIfam" id="TIGR01135">
    <property type="entry name" value="glmS"/>
    <property type="match status" value="1"/>
</dbReference>
<dbReference type="Gene3D" id="3.40.50.10490">
    <property type="entry name" value="Glucose-6-phosphate isomerase like protein, domain 1"/>
    <property type="match status" value="2"/>
</dbReference>
<evidence type="ECO:0000256" key="6">
    <source>
        <dbReference type="ARBA" id="ARBA00022737"/>
    </source>
</evidence>
<dbReference type="CDD" id="cd05009">
    <property type="entry name" value="SIS_GlmS_GlmD_2"/>
    <property type="match status" value="1"/>
</dbReference>
<dbReference type="Pfam" id="PF01380">
    <property type="entry name" value="SIS"/>
    <property type="match status" value="2"/>
</dbReference>
<dbReference type="EC" id="2.6.1.16" evidence="2"/>
<keyword evidence="4 10" id="KW-0032">Aminotransferase</keyword>
<feature type="domain" description="SIS" evidence="9">
    <location>
        <begin position="447"/>
        <end position="583"/>
    </location>
</feature>
<dbReference type="SUPFAM" id="SSF53697">
    <property type="entry name" value="SIS domain"/>
    <property type="match status" value="1"/>
</dbReference>
<feature type="domain" description="Glutamine amidotransferase type-2" evidence="8">
    <location>
        <begin position="2"/>
        <end position="219"/>
    </location>
</feature>
<evidence type="ECO:0000256" key="2">
    <source>
        <dbReference type="ARBA" id="ARBA00012916"/>
    </source>
</evidence>
<protein>
    <recommendedName>
        <fullName evidence="3">Glutamine--fructose-6-phosphate aminotransferase [isomerizing]</fullName>
        <ecNumber evidence="2">2.6.1.16</ecNumber>
    </recommendedName>
</protein>
<dbReference type="SUPFAM" id="SSF56235">
    <property type="entry name" value="N-terminal nucleophile aminohydrolases (Ntn hydrolases)"/>
    <property type="match status" value="1"/>
</dbReference>